<feature type="compositionally biased region" description="Low complexity" evidence="1">
    <location>
        <begin position="104"/>
        <end position="120"/>
    </location>
</feature>
<sequence length="549" mass="61777">MARMIAHGAVPATTQVQWKMVVYPTAECSSGLLQNACILASCNTAYPHALLASTIRYFLELVILLLQFQIWSHDFLKELKHRARVVGLIEPCTRRSEKVQQQHTHNSSSSSTMASDSTFTLRPSGSKLDFTVSSRTFNHDGRKDGEDQDSPDGDGDPTTAMPRSLVILRFACHFHKRARSRYCAAGRRYKTCEHAGWENIAGVKQHLQLQHIAPVDSLPCSCTNGRNRCDLHSGNGQPRRRTEAEQYESIDQAQWQLICPLVITDRCRDENIWFEIWAILFPGTQAPAHPWHETGKQNISKPYNMSIDSTESFPTRSETAHDHMAQSRPDPDHNAHAETIMESNTPSLLSGGSRTHSITSVLSSASSGKSANTFLESTTEYMFASPSLRTNCYLAIPQYSCPFPFELVDFPGDWFQCIADSFWNDNQVLKHIPNGLNHDSTRFVNNLVSEDSTMSATSPDRGLEIDNDLLDPSQYLENRAVSAQFSEGEVALYPAWDHSFDEYNLIEASEKESISERNVEPEHDDKQIMHSVGPDYTDPTSQHRFMDSE</sequence>
<keyword evidence="3" id="KW-1185">Reference proteome</keyword>
<feature type="region of interest" description="Disordered" evidence="1">
    <location>
        <begin position="96"/>
        <end position="160"/>
    </location>
</feature>
<dbReference type="EMBL" id="KZ613498">
    <property type="protein sequence ID" value="PMD17691.1"/>
    <property type="molecule type" value="Genomic_DNA"/>
</dbReference>
<accession>A0A2J6PUJ5</accession>
<organism evidence="2 3">
    <name type="scientific">Hyaloscypha hepaticicola</name>
    <dbReference type="NCBI Taxonomy" id="2082293"/>
    <lineage>
        <taxon>Eukaryota</taxon>
        <taxon>Fungi</taxon>
        <taxon>Dikarya</taxon>
        <taxon>Ascomycota</taxon>
        <taxon>Pezizomycotina</taxon>
        <taxon>Leotiomycetes</taxon>
        <taxon>Helotiales</taxon>
        <taxon>Hyaloscyphaceae</taxon>
        <taxon>Hyaloscypha</taxon>
    </lineage>
</organism>
<proteinExistence type="predicted"/>
<dbReference type="Proteomes" id="UP000235672">
    <property type="component" value="Unassembled WGS sequence"/>
</dbReference>
<evidence type="ECO:0000256" key="1">
    <source>
        <dbReference type="SAM" id="MobiDB-lite"/>
    </source>
</evidence>
<feature type="compositionally biased region" description="Basic and acidic residues" evidence="1">
    <location>
        <begin position="318"/>
        <end position="336"/>
    </location>
</feature>
<feature type="compositionally biased region" description="Basic and acidic residues" evidence="1">
    <location>
        <begin position="511"/>
        <end position="528"/>
    </location>
</feature>
<evidence type="ECO:0000313" key="3">
    <source>
        <dbReference type="Proteomes" id="UP000235672"/>
    </source>
</evidence>
<name>A0A2J6PUJ5_9HELO</name>
<evidence type="ECO:0000313" key="2">
    <source>
        <dbReference type="EMBL" id="PMD17691.1"/>
    </source>
</evidence>
<feature type="compositionally biased region" description="Polar residues" evidence="1">
    <location>
        <begin position="296"/>
        <end position="317"/>
    </location>
</feature>
<reference evidence="2 3" key="1">
    <citation type="submission" date="2016-05" db="EMBL/GenBank/DDBJ databases">
        <title>A degradative enzymes factory behind the ericoid mycorrhizal symbiosis.</title>
        <authorList>
            <consortium name="DOE Joint Genome Institute"/>
            <person name="Martino E."/>
            <person name="Morin E."/>
            <person name="Grelet G."/>
            <person name="Kuo A."/>
            <person name="Kohler A."/>
            <person name="Daghino S."/>
            <person name="Barry K."/>
            <person name="Choi C."/>
            <person name="Cichocki N."/>
            <person name="Clum A."/>
            <person name="Copeland A."/>
            <person name="Hainaut M."/>
            <person name="Haridas S."/>
            <person name="Labutti K."/>
            <person name="Lindquist E."/>
            <person name="Lipzen A."/>
            <person name="Khouja H.-R."/>
            <person name="Murat C."/>
            <person name="Ohm R."/>
            <person name="Olson A."/>
            <person name="Spatafora J."/>
            <person name="Veneault-Fourrey C."/>
            <person name="Henrissat B."/>
            <person name="Grigoriev I."/>
            <person name="Martin F."/>
            <person name="Perotto S."/>
        </authorList>
    </citation>
    <scope>NUCLEOTIDE SEQUENCE [LARGE SCALE GENOMIC DNA]</scope>
    <source>
        <strain evidence="2 3">UAMH 7357</strain>
    </source>
</reference>
<feature type="compositionally biased region" description="Acidic residues" evidence="1">
    <location>
        <begin position="146"/>
        <end position="155"/>
    </location>
</feature>
<protein>
    <submittedName>
        <fullName evidence="2">Uncharacterized protein</fullName>
    </submittedName>
</protein>
<feature type="region of interest" description="Disordered" evidence="1">
    <location>
        <begin position="511"/>
        <end position="549"/>
    </location>
</feature>
<gene>
    <name evidence="2" type="ORF">NA56DRAFT_264076</name>
</gene>
<dbReference type="AlphaFoldDB" id="A0A2J6PUJ5"/>
<dbReference type="OrthoDB" id="3564303at2759"/>
<feature type="region of interest" description="Disordered" evidence="1">
    <location>
        <begin position="291"/>
        <end position="336"/>
    </location>
</feature>